<name>A0A1V3WGJ7_MYCKA</name>
<evidence type="ECO:0000313" key="4">
    <source>
        <dbReference type="Proteomes" id="UP000189229"/>
    </source>
</evidence>
<comment type="caution">
    <text evidence="1">The sequence shown here is derived from an EMBL/GenBank/DDBJ whole genome shotgun (WGS) entry which is preliminary data.</text>
</comment>
<dbReference type="GO" id="GO:0004497">
    <property type="term" value="F:monooxygenase activity"/>
    <property type="evidence" value="ECO:0007669"/>
    <property type="project" value="UniProtKB-KW"/>
</dbReference>
<evidence type="ECO:0000313" key="2">
    <source>
        <dbReference type="EMBL" id="OOK83027.1"/>
    </source>
</evidence>
<gene>
    <name evidence="1" type="ORF">BZL29_7627</name>
    <name evidence="2" type="ORF">BZL30_0137</name>
</gene>
<protein>
    <submittedName>
        <fullName evidence="1">Monooxygenase domain protein</fullName>
    </submittedName>
</protein>
<proteinExistence type="predicted"/>
<reference evidence="3 4" key="1">
    <citation type="submission" date="2017-02" db="EMBL/GenBank/DDBJ databases">
        <title>Complete genome sequences of Mycobacterium kansasii strains isolated from rhesus macaques.</title>
        <authorList>
            <person name="Panda A."/>
            <person name="Nagaraj S."/>
            <person name="Zhao X."/>
            <person name="Tettelin H."/>
            <person name="Detolla L.J."/>
        </authorList>
    </citation>
    <scope>NUCLEOTIDE SEQUENCE [LARGE SCALE GENOMIC DNA]</scope>
    <source>
        <strain evidence="1 3">11-3469</strain>
        <strain evidence="2 4">11-3813</strain>
    </source>
</reference>
<dbReference type="EMBL" id="MVBM01000001">
    <property type="protein sequence ID" value="OOK83027.1"/>
    <property type="molecule type" value="Genomic_DNA"/>
</dbReference>
<evidence type="ECO:0000313" key="3">
    <source>
        <dbReference type="Proteomes" id="UP000188532"/>
    </source>
</evidence>
<keyword evidence="1" id="KW-0503">Monooxygenase</keyword>
<dbReference type="EMBL" id="MVBN01000010">
    <property type="protein sequence ID" value="OOK66103.1"/>
    <property type="molecule type" value="Genomic_DNA"/>
</dbReference>
<evidence type="ECO:0000313" key="1">
    <source>
        <dbReference type="EMBL" id="OOK66103.1"/>
    </source>
</evidence>
<accession>A0A1V3WGJ7</accession>
<dbReference type="Proteomes" id="UP000189229">
    <property type="component" value="Unassembled WGS sequence"/>
</dbReference>
<organism evidence="1 3">
    <name type="scientific">Mycobacterium kansasii</name>
    <dbReference type="NCBI Taxonomy" id="1768"/>
    <lineage>
        <taxon>Bacteria</taxon>
        <taxon>Bacillati</taxon>
        <taxon>Actinomycetota</taxon>
        <taxon>Actinomycetes</taxon>
        <taxon>Mycobacteriales</taxon>
        <taxon>Mycobacteriaceae</taxon>
        <taxon>Mycobacterium</taxon>
    </lineage>
</organism>
<sequence length="50" mass="5282">MRARGHTHLSLSMVDVVVSGAPIRAQIADALRGFFATDAATTVKPAGRFN</sequence>
<dbReference type="Proteomes" id="UP000188532">
    <property type="component" value="Unassembled WGS sequence"/>
</dbReference>
<dbReference type="AlphaFoldDB" id="A0A1V3WGJ7"/>
<keyword evidence="1" id="KW-0560">Oxidoreductase</keyword>